<organism evidence="1 2">
    <name type="scientific">Bacillus tequilensis</name>
    <dbReference type="NCBI Taxonomy" id="227866"/>
    <lineage>
        <taxon>Bacteria</taxon>
        <taxon>Bacillati</taxon>
        <taxon>Bacillota</taxon>
        <taxon>Bacilli</taxon>
        <taxon>Bacillales</taxon>
        <taxon>Bacillaceae</taxon>
        <taxon>Bacillus</taxon>
    </lineage>
</organism>
<protein>
    <submittedName>
        <fullName evidence="1">Fur-regulated basic protein FbpB</fullName>
    </submittedName>
</protein>
<dbReference type="EMBL" id="CP048852">
    <property type="protein sequence ID" value="QIW78783.1"/>
    <property type="molecule type" value="Genomic_DNA"/>
</dbReference>
<keyword evidence="2" id="KW-1185">Reference proteome</keyword>
<sequence>MNTNMSGGRQSMSKRKVKTYQQLIQENKEAIIGNPKLMNVIYDRIDRKHQKNLQEQNNT</sequence>
<dbReference type="Proteomes" id="UP000501914">
    <property type="component" value="Chromosome"/>
</dbReference>
<evidence type="ECO:0000313" key="1">
    <source>
        <dbReference type="EMBL" id="QIW78783.1"/>
    </source>
</evidence>
<dbReference type="Pfam" id="PF13040">
    <property type="entry name" value="Fur_reg_FbpB"/>
    <property type="match status" value="1"/>
</dbReference>
<evidence type="ECO:0000313" key="2">
    <source>
        <dbReference type="Proteomes" id="UP000501914"/>
    </source>
</evidence>
<dbReference type="KEGG" id="bteq:G4P54_02470"/>
<dbReference type="InterPro" id="IPR025004">
    <property type="entry name" value="SenN/SenS"/>
</dbReference>
<accession>A0A6H0WHP4</accession>
<reference evidence="1 2" key="1">
    <citation type="submission" date="2020-02" db="EMBL/GenBank/DDBJ databases">
        <title>Genome sequencing, annotation and comparative genomic analysis of Bacillus tequilensis EA-CB0015, an effective biological control agent against Pseudocercospora fijiensis in banana plants.</title>
        <authorList>
            <person name="Cuellar-Gaviria T.Z."/>
            <person name="Ju K.-S."/>
            <person name="Villegas-Escobar V."/>
        </authorList>
    </citation>
    <scope>NUCLEOTIDE SEQUENCE [LARGE SCALE GENOMIC DNA]</scope>
    <source>
        <strain evidence="1 2">EA-CB0015</strain>
    </source>
</reference>
<gene>
    <name evidence="1" type="primary">fbpB</name>
    <name evidence="1" type="ORF">G4P54_02470</name>
</gene>
<dbReference type="NCBIfam" id="NF033227">
    <property type="entry name" value="Fur_reg_FbpB"/>
    <property type="match status" value="1"/>
</dbReference>
<dbReference type="AlphaFoldDB" id="A0A6H0WHP4"/>
<name>A0A6H0WHP4_9BACI</name>
<proteinExistence type="predicted"/>
<dbReference type="RefSeq" id="WP_167871682.1">
    <property type="nucleotide sequence ID" value="NZ_CP048852.1"/>
</dbReference>